<dbReference type="EMBL" id="JALHLG010000020">
    <property type="protein sequence ID" value="MCJ2187897.1"/>
    <property type="molecule type" value="Genomic_DNA"/>
</dbReference>
<dbReference type="Proteomes" id="UP001202281">
    <property type="component" value="Unassembled WGS sequence"/>
</dbReference>
<organism evidence="2 3">
    <name type="scientific">Novosphingobium beihaiensis</name>
    <dbReference type="NCBI Taxonomy" id="2930389"/>
    <lineage>
        <taxon>Bacteria</taxon>
        <taxon>Pseudomonadati</taxon>
        <taxon>Pseudomonadota</taxon>
        <taxon>Alphaproteobacteria</taxon>
        <taxon>Sphingomonadales</taxon>
        <taxon>Sphingomonadaceae</taxon>
        <taxon>Novosphingobium</taxon>
    </lineage>
</organism>
<sequence length="190" mass="20659">MTMLAAFKRTVSTRVTHALLVGVNAAVFATVAGLAALTLIKNFEDTPEIRTLACTLGFTSTYCPEYGQEPIGAQHEKAEMEDRLAGIEAIERSVDQVTLFKTETDPRSGFKVTIGTVYRDLLSASPQPENHFCYITLPSGAAGEKRSLYFYTSSGRVDVSPETLRNSGVDEATLSFGRSVCKPFLIVPQP</sequence>
<evidence type="ECO:0000313" key="2">
    <source>
        <dbReference type="EMBL" id="MCJ2187897.1"/>
    </source>
</evidence>
<gene>
    <name evidence="2" type="ORF">MTR66_13855</name>
</gene>
<accession>A0ABT0BS74</accession>
<name>A0ABT0BS74_9SPHN</name>
<evidence type="ECO:0000313" key="3">
    <source>
        <dbReference type="Proteomes" id="UP001202281"/>
    </source>
</evidence>
<protein>
    <submittedName>
        <fullName evidence="2">Uncharacterized protein</fullName>
    </submittedName>
</protein>
<feature type="transmembrane region" description="Helical" evidence="1">
    <location>
        <begin position="20"/>
        <end position="40"/>
    </location>
</feature>
<keyword evidence="1" id="KW-0812">Transmembrane</keyword>
<reference evidence="2 3" key="1">
    <citation type="submission" date="2022-04" db="EMBL/GenBank/DDBJ databases">
        <title>Identification of a novel bacterium isolated from mangrove sediments.</title>
        <authorList>
            <person name="Pan X."/>
        </authorList>
    </citation>
    <scope>NUCLEOTIDE SEQUENCE [LARGE SCALE GENOMIC DNA]</scope>
    <source>
        <strain evidence="2 3">B2638</strain>
    </source>
</reference>
<keyword evidence="1" id="KW-1133">Transmembrane helix</keyword>
<dbReference type="RefSeq" id="WP_243922034.1">
    <property type="nucleotide sequence ID" value="NZ_JALHLG010000020.1"/>
</dbReference>
<keyword evidence="3" id="KW-1185">Reference proteome</keyword>
<evidence type="ECO:0000256" key="1">
    <source>
        <dbReference type="SAM" id="Phobius"/>
    </source>
</evidence>
<proteinExistence type="predicted"/>
<keyword evidence="1" id="KW-0472">Membrane</keyword>
<comment type="caution">
    <text evidence="2">The sequence shown here is derived from an EMBL/GenBank/DDBJ whole genome shotgun (WGS) entry which is preliminary data.</text>
</comment>